<evidence type="ECO:0000313" key="1">
    <source>
        <dbReference type="EMBL" id="KDO24460.1"/>
    </source>
</evidence>
<dbReference type="VEuPathDB" id="FungiDB:SPRG_20865"/>
<dbReference type="RefSeq" id="XP_012204896.1">
    <property type="nucleotide sequence ID" value="XM_012349506.1"/>
</dbReference>
<sequence length="145" mass="15984">MDHVYLHVDGDGLDVEEDALLEQFAATKRVLGHEVTRARSSATTHVLWVLAPNDGGMERQLDDRLQALAGDAALCVDLLFLHPHAAPYSQPLYDELLSLRWHARAYCFEVCHGDVARLAQVLGLLLSVPSQRVEQDAAEARVGTC</sequence>
<dbReference type="OrthoDB" id="62385at2759"/>
<reference evidence="1 2" key="1">
    <citation type="journal article" date="2013" name="PLoS Genet.">
        <title>Distinctive expansion of potential virulence genes in the genome of the oomycete fish pathogen Saprolegnia parasitica.</title>
        <authorList>
            <person name="Jiang R.H."/>
            <person name="de Bruijn I."/>
            <person name="Haas B.J."/>
            <person name="Belmonte R."/>
            <person name="Lobach L."/>
            <person name="Christie J."/>
            <person name="van den Ackerveken G."/>
            <person name="Bottin A."/>
            <person name="Bulone V."/>
            <person name="Diaz-Moreno S.M."/>
            <person name="Dumas B."/>
            <person name="Fan L."/>
            <person name="Gaulin E."/>
            <person name="Govers F."/>
            <person name="Grenville-Briggs L.J."/>
            <person name="Horner N.R."/>
            <person name="Levin J.Z."/>
            <person name="Mammella M."/>
            <person name="Meijer H.J."/>
            <person name="Morris P."/>
            <person name="Nusbaum C."/>
            <person name="Oome S."/>
            <person name="Phillips A.J."/>
            <person name="van Rooyen D."/>
            <person name="Rzeszutek E."/>
            <person name="Saraiva M."/>
            <person name="Secombes C.J."/>
            <person name="Seidl M.F."/>
            <person name="Snel B."/>
            <person name="Stassen J.H."/>
            <person name="Sykes S."/>
            <person name="Tripathy S."/>
            <person name="van den Berg H."/>
            <person name="Vega-Arreguin J.C."/>
            <person name="Wawra S."/>
            <person name="Young S.K."/>
            <person name="Zeng Q."/>
            <person name="Dieguez-Uribeondo J."/>
            <person name="Russ C."/>
            <person name="Tyler B.M."/>
            <person name="van West P."/>
        </authorList>
    </citation>
    <scope>NUCLEOTIDE SEQUENCE [LARGE SCALE GENOMIC DNA]</scope>
    <source>
        <strain evidence="1 2">CBS 223.65</strain>
    </source>
</reference>
<organism evidence="1 2">
    <name type="scientific">Saprolegnia parasitica (strain CBS 223.65)</name>
    <dbReference type="NCBI Taxonomy" id="695850"/>
    <lineage>
        <taxon>Eukaryota</taxon>
        <taxon>Sar</taxon>
        <taxon>Stramenopiles</taxon>
        <taxon>Oomycota</taxon>
        <taxon>Saprolegniomycetes</taxon>
        <taxon>Saprolegniales</taxon>
        <taxon>Saprolegniaceae</taxon>
        <taxon>Saprolegnia</taxon>
    </lineage>
</organism>
<dbReference type="OMA" id="RWHAHAY"/>
<dbReference type="GeneID" id="24141866"/>
<dbReference type="EMBL" id="KK583242">
    <property type="protein sequence ID" value="KDO24460.1"/>
    <property type="molecule type" value="Genomic_DNA"/>
</dbReference>
<dbReference type="Proteomes" id="UP000030745">
    <property type="component" value="Unassembled WGS sequence"/>
</dbReference>
<evidence type="ECO:0000313" key="2">
    <source>
        <dbReference type="Proteomes" id="UP000030745"/>
    </source>
</evidence>
<accession>A0A067C5N4</accession>
<proteinExistence type="predicted"/>
<name>A0A067C5N4_SAPPC</name>
<gene>
    <name evidence="1" type="ORF">SPRG_20865</name>
</gene>
<protein>
    <submittedName>
        <fullName evidence="1">Uncharacterized protein</fullName>
    </submittedName>
</protein>
<dbReference type="AlphaFoldDB" id="A0A067C5N4"/>
<keyword evidence="2" id="KW-1185">Reference proteome</keyword>
<dbReference type="KEGG" id="spar:SPRG_20865"/>